<keyword evidence="2" id="KW-1185">Reference proteome</keyword>
<gene>
    <name evidence="1" type="ORF">MAIT1_04028</name>
</gene>
<sequence>MVKRLAFRIQELAYGGHSEETKAQLKALAEDDQLQSRHPANQRADGMPAVGARLIREWRGVTHQVVVMEEGFSWQGRTFKSLSPIAREITGTRWSGPRFFGLKTAGAPK</sequence>
<organism evidence="1 2">
    <name type="scientific">Magnetofaba australis IT-1</name>
    <dbReference type="NCBI Taxonomy" id="1434232"/>
    <lineage>
        <taxon>Bacteria</taxon>
        <taxon>Pseudomonadati</taxon>
        <taxon>Pseudomonadota</taxon>
        <taxon>Magnetococcia</taxon>
        <taxon>Magnetococcales</taxon>
        <taxon>Magnetococcaceae</taxon>
        <taxon>Magnetofaba</taxon>
    </lineage>
</organism>
<evidence type="ECO:0000313" key="1">
    <source>
        <dbReference type="EMBL" id="OSM04177.1"/>
    </source>
</evidence>
<evidence type="ECO:0000313" key="2">
    <source>
        <dbReference type="Proteomes" id="UP000194003"/>
    </source>
</evidence>
<comment type="caution">
    <text evidence="1">The sequence shown here is derived from an EMBL/GenBank/DDBJ whole genome shotgun (WGS) entry which is preliminary data.</text>
</comment>
<dbReference type="InterPro" id="IPR021322">
    <property type="entry name" value="DUF2924"/>
</dbReference>
<proteinExistence type="predicted"/>
<dbReference type="AlphaFoldDB" id="A0A1Y2K483"/>
<accession>A0A1Y2K483</accession>
<reference evidence="1 2" key="1">
    <citation type="journal article" date="2016" name="BMC Genomics">
        <title>Combined genomic and structural analyses of a cultured magnetotactic bacterium reveals its niche adaptation to a dynamic environment.</title>
        <authorList>
            <person name="Araujo A.C."/>
            <person name="Morillo V."/>
            <person name="Cypriano J."/>
            <person name="Teixeira L.C."/>
            <person name="Leao P."/>
            <person name="Lyra S."/>
            <person name="Almeida L.G."/>
            <person name="Bazylinski D.A."/>
            <person name="Vasconcellos A.T."/>
            <person name="Abreu F."/>
            <person name="Lins U."/>
        </authorList>
    </citation>
    <scope>NUCLEOTIDE SEQUENCE [LARGE SCALE GENOMIC DNA]</scope>
    <source>
        <strain evidence="1 2">IT-1</strain>
    </source>
</reference>
<dbReference type="STRING" id="1434232.MAIT1_04028"/>
<protein>
    <submittedName>
        <fullName evidence="1">Putative bacteriophage-like protein</fullName>
    </submittedName>
</protein>
<dbReference type="Proteomes" id="UP000194003">
    <property type="component" value="Unassembled WGS sequence"/>
</dbReference>
<name>A0A1Y2K483_9PROT</name>
<dbReference type="EMBL" id="LVJN01000019">
    <property type="protein sequence ID" value="OSM04177.1"/>
    <property type="molecule type" value="Genomic_DNA"/>
</dbReference>
<dbReference type="Pfam" id="PF11149">
    <property type="entry name" value="DUF2924"/>
    <property type="match status" value="1"/>
</dbReference>